<protein>
    <submittedName>
        <fullName evidence="2">Uncharacterized protein</fullName>
    </submittedName>
</protein>
<keyword evidence="3" id="KW-1185">Reference proteome</keyword>
<accession>A0A067R749</accession>
<gene>
    <name evidence="2" type="ORF">L798_06235</name>
</gene>
<dbReference type="AlphaFoldDB" id="A0A067R749"/>
<dbReference type="EMBL" id="KK852657">
    <property type="protein sequence ID" value="KDR19181.1"/>
    <property type="molecule type" value="Genomic_DNA"/>
</dbReference>
<proteinExistence type="predicted"/>
<feature type="compositionally biased region" description="Basic and acidic residues" evidence="1">
    <location>
        <begin position="25"/>
        <end position="35"/>
    </location>
</feature>
<evidence type="ECO:0000313" key="3">
    <source>
        <dbReference type="Proteomes" id="UP000027135"/>
    </source>
</evidence>
<dbReference type="Proteomes" id="UP000027135">
    <property type="component" value="Unassembled WGS sequence"/>
</dbReference>
<evidence type="ECO:0000313" key="2">
    <source>
        <dbReference type="EMBL" id="KDR19181.1"/>
    </source>
</evidence>
<feature type="region of interest" description="Disordered" evidence="1">
    <location>
        <begin position="23"/>
        <end position="50"/>
    </location>
</feature>
<organism evidence="2 3">
    <name type="scientific">Zootermopsis nevadensis</name>
    <name type="common">Dampwood termite</name>
    <dbReference type="NCBI Taxonomy" id="136037"/>
    <lineage>
        <taxon>Eukaryota</taxon>
        <taxon>Metazoa</taxon>
        <taxon>Ecdysozoa</taxon>
        <taxon>Arthropoda</taxon>
        <taxon>Hexapoda</taxon>
        <taxon>Insecta</taxon>
        <taxon>Pterygota</taxon>
        <taxon>Neoptera</taxon>
        <taxon>Polyneoptera</taxon>
        <taxon>Dictyoptera</taxon>
        <taxon>Blattodea</taxon>
        <taxon>Blattoidea</taxon>
        <taxon>Termitoidae</taxon>
        <taxon>Termopsidae</taxon>
        <taxon>Zootermopsis</taxon>
    </lineage>
</organism>
<name>A0A067R749_ZOONE</name>
<evidence type="ECO:0000256" key="1">
    <source>
        <dbReference type="SAM" id="MobiDB-lite"/>
    </source>
</evidence>
<reference evidence="2 3" key="1">
    <citation type="journal article" date="2014" name="Nat. Commun.">
        <title>Molecular traces of alternative social organization in a termite genome.</title>
        <authorList>
            <person name="Terrapon N."/>
            <person name="Li C."/>
            <person name="Robertson H.M."/>
            <person name="Ji L."/>
            <person name="Meng X."/>
            <person name="Booth W."/>
            <person name="Chen Z."/>
            <person name="Childers C.P."/>
            <person name="Glastad K.M."/>
            <person name="Gokhale K."/>
            <person name="Gowin J."/>
            <person name="Gronenberg W."/>
            <person name="Hermansen R.A."/>
            <person name="Hu H."/>
            <person name="Hunt B.G."/>
            <person name="Huylmans A.K."/>
            <person name="Khalil S.M."/>
            <person name="Mitchell R.D."/>
            <person name="Munoz-Torres M.C."/>
            <person name="Mustard J.A."/>
            <person name="Pan H."/>
            <person name="Reese J.T."/>
            <person name="Scharf M.E."/>
            <person name="Sun F."/>
            <person name="Vogel H."/>
            <person name="Xiao J."/>
            <person name="Yang W."/>
            <person name="Yang Z."/>
            <person name="Yang Z."/>
            <person name="Zhou J."/>
            <person name="Zhu J."/>
            <person name="Brent C.S."/>
            <person name="Elsik C.G."/>
            <person name="Goodisman M.A."/>
            <person name="Liberles D.A."/>
            <person name="Roe R.M."/>
            <person name="Vargo E.L."/>
            <person name="Vilcinskas A."/>
            <person name="Wang J."/>
            <person name="Bornberg-Bauer E."/>
            <person name="Korb J."/>
            <person name="Zhang G."/>
            <person name="Liebig J."/>
        </authorList>
    </citation>
    <scope>NUCLEOTIDE SEQUENCE [LARGE SCALE GENOMIC DNA]</scope>
    <source>
        <tissue evidence="2">Whole organism</tissue>
    </source>
</reference>
<dbReference type="InParanoid" id="A0A067R749"/>
<sequence>MTVISYTFSFEIVSLCVRRTTSVHTSEHQDHKSQEDFAVDDEETAVGGGG</sequence>